<sequence>MDFVFIFCIPWIVLSSVGCRNFLKYLCLVLCVVLFTCSVSAASTEDPEALKDNFLIKSSKVIEAAPNSLRRQTTVLPDGCYCEERSLSENVSTSTHIPSLTDIR</sequence>
<dbReference type="EMBL" id="BPLR01016069">
    <property type="protein sequence ID" value="GIY81019.1"/>
    <property type="molecule type" value="Genomic_DNA"/>
</dbReference>
<proteinExistence type="predicted"/>
<feature type="signal peptide" evidence="1">
    <location>
        <begin position="1"/>
        <end position="41"/>
    </location>
</feature>
<name>A0AAV4WGT2_CAEEX</name>
<reference evidence="2 3" key="1">
    <citation type="submission" date="2021-06" db="EMBL/GenBank/DDBJ databases">
        <title>Caerostris extrusa draft genome.</title>
        <authorList>
            <person name="Kono N."/>
            <person name="Arakawa K."/>
        </authorList>
    </citation>
    <scope>NUCLEOTIDE SEQUENCE [LARGE SCALE GENOMIC DNA]</scope>
</reference>
<dbReference type="AlphaFoldDB" id="A0AAV4WGT2"/>
<keyword evidence="1" id="KW-0732">Signal</keyword>
<gene>
    <name evidence="2" type="ORF">CEXT_259461</name>
</gene>
<dbReference type="Proteomes" id="UP001054945">
    <property type="component" value="Unassembled WGS sequence"/>
</dbReference>
<evidence type="ECO:0000313" key="3">
    <source>
        <dbReference type="Proteomes" id="UP001054945"/>
    </source>
</evidence>
<evidence type="ECO:0000256" key="1">
    <source>
        <dbReference type="SAM" id="SignalP"/>
    </source>
</evidence>
<feature type="chain" id="PRO_5043484141" evidence="1">
    <location>
        <begin position="42"/>
        <end position="104"/>
    </location>
</feature>
<organism evidence="2 3">
    <name type="scientific">Caerostris extrusa</name>
    <name type="common">Bark spider</name>
    <name type="synonym">Caerostris bankana</name>
    <dbReference type="NCBI Taxonomy" id="172846"/>
    <lineage>
        <taxon>Eukaryota</taxon>
        <taxon>Metazoa</taxon>
        <taxon>Ecdysozoa</taxon>
        <taxon>Arthropoda</taxon>
        <taxon>Chelicerata</taxon>
        <taxon>Arachnida</taxon>
        <taxon>Araneae</taxon>
        <taxon>Araneomorphae</taxon>
        <taxon>Entelegynae</taxon>
        <taxon>Araneoidea</taxon>
        <taxon>Araneidae</taxon>
        <taxon>Caerostris</taxon>
    </lineage>
</organism>
<protein>
    <submittedName>
        <fullName evidence="2">Uncharacterized protein</fullName>
    </submittedName>
</protein>
<evidence type="ECO:0000313" key="2">
    <source>
        <dbReference type="EMBL" id="GIY81019.1"/>
    </source>
</evidence>
<accession>A0AAV4WGT2</accession>
<keyword evidence="3" id="KW-1185">Reference proteome</keyword>
<comment type="caution">
    <text evidence="2">The sequence shown here is derived from an EMBL/GenBank/DDBJ whole genome shotgun (WGS) entry which is preliminary data.</text>
</comment>